<reference evidence="1 2" key="1">
    <citation type="journal article" date="2011" name="Cell">
        <title>The monarch butterfly genome yields insights into long-distance migration.</title>
        <authorList>
            <person name="Zhan S."/>
            <person name="Merlin C."/>
            <person name="Boore J.L."/>
            <person name="Reppert S.M."/>
        </authorList>
    </citation>
    <scope>NUCLEOTIDE SEQUENCE [LARGE SCALE GENOMIC DNA]</scope>
    <source>
        <strain evidence="1">F-2</strain>
    </source>
</reference>
<keyword evidence="2" id="KW-1185">Reference proteome</keyword>
<protein>
    <submittedName>
        <fullName evidence="1">Down syndrome cell adhesion molecule</fullName>
    </submittedName>
</protein>
<sequence>MEDELLNNPPMTVSWTVAKQVLDNGTLVFQPFAAVQYRQDLHSTVYRCRAHNTHGAIVSRDMRTQAGQ</sequence>
<dbReference type="SUPFAM" id="SSF48726">
    <property type="entry name" value="Immunoglobulin"/>
    <property type="match status" value="1"/>
</dbReference>
<dbReference type="Gene3D" id="2.60.40.10">
    <property type="entry name" value="Immunoglobulins"/>
    <property type="match status" value="1"/>
</dbReference>
<gene>
    <name evidence="1" type="ORF">KGM_202955</name>
</gene>
<dbReference type="InParanoid" id="A0A212F7V2"/>
<proteinExistence type="predicted"/>
<comment type="caution">
    <text evidence="1">The sequence shown here is derived from an EMBL/GenBank/DDBJ whole genome shotgun (WGS) entry which is preliminary data.</text>
</comment>
<accession>A0A212F7V2</accession>
<evidence type="ECO:0000313" key="2">
    <source>
        <dbReference type="Proteomes" id="UP000007151"/>
    </source>
</evidence>
<dbReference type="AlphaFoldDB" id="A0A212F7V2"/>
<dbReference type="InterPro" id="IPR013783">
    <property type="entry name" value="Ig-like_fold"/>
</dbReference>
<evidence type="ECO:0000313" key="1">
    <source>
        <dbReference type="EMBL" id="OWR49817.1"/>
    </source>
</evidence>
<dbReference type="STRING" id="278856.A0A212F7V2"/>
<organism evidence="1 2">
    <name type="scientific">Danaus plexippus plexippus</name>
    <dbReference type="NCBI Taxonomy" id="278856"/>
    <lineage>
        <taxon>Eukaryota</taxon>
        <taxon>Metazoa</taxon>
        <taxon>Ecdysozoa</taxon>
        <taxon>Arthropoda</taxon>
        <taxon>Hexapoda</taxon>
        <taxon>Insecta</taxon>
        <taxon>Pterygota</taxon>
        <taxon>Neoptera</taxon>
        <taxon>Endopterygota</taxon>
        <taxon>Lepidoptera</taxon>
        <taxon>Glossata</taxon>
        <taxon>Ditrysia</taxon>
        <taxon>Papilionoidea</taxon>
        <taxon>Nymphalidae</taxon>
        <taxon>Danainae</taxon>
        <taxon>Danaini</taxon>
        <taxon>Danaina</taxon>
        <taxon>Danaus</taxon>
        <taxon>Danaus</taxon>
    </lineage>
</organism>
<dbReference type="InterPro" id="IPR036179">
    <property type="entry name" value="Ig-like_dom_sf"/>
</dbReference>
<dbReference type="EMBL" id="AGBW02009825">
    <property type="protein sequence ID" value="OWR49817.1"/>
    <property type="molecule type" value="Genomic_DNA"/>
</dbReference>
<name>A0A212F7V2_DANPL</name>
<dbReference type="Proteomes" id="UP000007151">
    <property type="component" value="Unassembled WGS sequence"/>
</dbReference>
<dbReference type="eggNOG" id="KOG3510">
    <property type="taxonomic scope" value="Eukaryota"/>
</dbReference>
<dbReference type="KEGG" id="dpl:KGM_202955"/>